<comment type="caution">
    <text evidence="2">The sequence shown here is derived from an EMBL/GenBank/DDBJ whole genome shotgun (WGS) entry which is preliminary data.</text>
</comment>
<name>A0AB38A279_9LACT</name>
<organism evidence="2 3">
    <name type="scientific">Trichococcus collinsii</name>
    <dbReference type="NCBI Taxonomy" id="157076"/>
    <lineage>
        <taxon>Bacteria</taxon>
        <taxon>Bacillati</taxon>
        <taxon>Bacillota</taxon>
        <taxon>Bacilli</taxon>
        <taxon>Lactobacillales</taxon>
        <taxon>Carnobacteriaceae</taxon>
        <taxon>Trichococcus</taxon>
    </lineage>
</organism>
<dbReference type="Proteomes" id="UP000199042">
    <property type="component" value="Unassembled WGS sequence"/>
</dbReference>
<dbReference type="InterPro" id="IPR006680">
    <property type="entry name" value="Amidohydro-rel"/>
</dbReference>
<protein>
    <submittedName>
        <fullName evidence="2">Predicted metal-dependent hydrolase, TIM-barrel fold</fullName>
    </submittedName>
</protein>
<dbReference type="InterPro" id="IPR052358">
    <property type="entry name" value="Aro_Compnd_Degr_Hydrolases"/>
</dbReference>
<sequence>MDIFDAHFHIIDPKFPLFANEGFLPDPYRFSDYEASLTSLDINCIGGAIVSGSFQGYDQSYLIETLKNIPDSFVGVAQVPADISDMELAYLNEQRVRAVRFNLFRGMAGQNFDKMLLLSKRVFENFGWHTEIYMDARKIEEFYPFLSRIPKLVIDHLGMNKVESDKMRLLLENGTIFKATGFGRINMDPIPVMKEMLSFNPGSVIFGTDLPGTRARRPILRSDIELIESNFTEKETQLIFKETAEKLYLHR</sequence>
<reference evidence="2 3" key="1">
    <citation type="submission" date="2016-10" db="EMBL/GenBank/DDBJ databases">
        <authorList>
            <person name="Varghese N."/>
            <person name="Submissions S."/>
        </authorList>
    </citation>
    <scope>NUCLEOTIDE SEQUENCE [LARGE SCALE GENOMIC DNA]</scope>
    <source>
        <strain evidence="2 3">DSM 14526</strain>
    </source>
</reference>
<accession>A0AB38A279</accession>
<evidence type="ECO:0000313" key="2">
    <source>
        <dbReference type="EMBL" id="SEA73568.1"/>
    </source>
</evidence>
<dbReference type="Pfam" id="PF04909">
    <property type="entry name" value="Amidohydro_2"/>
    <property type="match status" value="1"/>
</dbReference>
<proteinExistence type="predicted"/>
<evidence type="ECO:0000313" key="3">
    <source>
        <dbReference type="Proteomes" id="UP000199042"/>
    </source>
</evidence>
<evidence type="ECO:0000259" key="1">
    <source>
        <dbReference type="Pfam" id="PF04909"/>
    </source>
</evidence>
<keyword evidence="2" id="KW-0378">Hydrolase</keyword>
<gene>
    <name evidence="2" type="ORF">SAMN04488525_10510</name>
</gene>
<feature type="domain" description="Amidohydrolase-related" evidence="1">
    <location>
        <begin position="5"/>
        <end position="248"/>
    </location>
</feature>
<dbReference type="AlphaFoldDB" id="A0AB38A279"/>
<dbReference type="PANTHER" id="PTHR35563">
    <property type="entry name" value="BARREL METAL-DEPENDENT HYDROLASE, PUTATIVE (AFU_ORTHOLOGUE AFUA_1G16240)-RELATED"/>
    <property type="match status" value="1"/>
</dbReference>
<dbReference type="PANTHER" id="PTHR35563:SF2">
    <property type="entry name" value="BARREL METAL-DEPENDENT HYDROLASE, PUTATIVE (AFU_ORTHOLOGUE AFUA_1G16240)-RELATED"/>
    <property type="match status" value="1"/>
</dbReference>
<keyword evidence="3" id="KW-1185">Reference proteome</keyword>
<dbReference type="Gene3D" id="3.20.20.140">
    <property type="entry name" value="Metal-dependent hydrolases"/>
    <property type="match status" value="1"/>
</dbReference>
<dbReference type="GO" id="GO:0016787">
    <property type="term" value="F:hydrolase activity"/>
    <property type="evidence" value="ECO:0007669"/>
    <property type="project" value="UniProtKB-KW"/>
</dbReference>
<dbReference type="EMBL" id="FNQH01000005">
    <property type="protein sequence ID" value="SEA73568.1"/>
    <property type="molecule type" value="Genomic_DNA"/>
</dbReference>
<dbReference type="SUPFAM" id="SSF51556">
    <property type="entry name" value="Metallo-dependent hydrolases"/>
    <property type="match status" value="1"/>
</dbReference>
<dbReference type="InterPro" id="IPR032466">
    <property type="entry name" value="Metal_Hydrolase"/>
</dbReference>
<dbReference type="RefSeq" id="WP_176974250.1">
    <property type="nucleotide sequence ID" value="NZ_FJNA01000003.1"/>
</dbReference>